<evidence type="ECO:0000313" key="1">
    <source>
        <dbReference type="EMBL" id="KAJ8870531.1"/>
    </source>
</evidence>
<gene>
    <name evidence="1" type="ORF">PR048_029554</name>
</gene>
<accession>A0ABQ9GDR4</accession>
<dbReference type="PANTHER" id="PTHR37162:SF10">
    <property type="entry name" value="DUF4371 DOMAIN-CONTAINING PROTEIN"/>
    <property type="match status" value="1"/>
</dbReference>
<reference evidence="1 2" key="1">
    <citation type="submission" date="2023-02" db="EMBL/GenBank/DDBJ databases">
        <title>LHISI_Scaffold_Assembly.</title>
        <authorList>
            <person name="Stuart O.P."/>
            <person name="Cleave R."/>
            <person name="Magrath M.J.L."/>
            <person name="Mikheyev A.S."/>
        </authorList>
    </citation>
    <scope>NUCLEOTIDE SEQUENCE [LARGE SCALE GENOMIC DNA]</scope>
    <source>
        <strain evidence="1">Daus_M_001</strain>
        <tissue evidence="1">Leg muscle</tissue>
    </source>
</reference>
<organism evidence="1 2">
    <name type="scientific">Dryococelus australis</name>
    <dbReference type="NCBI Taxonomy" id="614101"/>
    <lineage>
        <taxon>Eukaryota</taxon>
        <taxon>Metazoa</taxon>
        <taxon>Ecdysozoa</taxon>
        <taxon>Arthropoda</taxon>
        <taxon>Hexapoda</taxon>
        <taxon>Insecta</taxon>
        <taxon>Pterygota</taxon>
        <taxon>Neoptera</taxon>
        <taxon>Polyneoptera</taxon>
        <taxon>Phasmatodea</taxon>
        <taxon>Verophasmatodea</taxon>
        <taxon>Anareolatae</taxon>
        <taxon>Phasmatidae</taxon>
        <taxon>Eurycanthinae</taxon>
        <taxon>Dryococelus</taxon>
    </lineage>
</organism>
<keyword evidence="2" id="KW-1185">Reference proteome</keyword>
<proteinExistence type="predicted"/>
<comment type="caution">
    <text evidence="1">The sequence shown here is derived from an EMBL/GenBank/DDBJ whole genome shotgun (WGS) entry which is preliminary data.</text>
</comment>
<evidence type="ECO:0000313" key="2">
    <source>
        <dbReference type="Proteomes" id="UP001159363"/>
    </source>
</evidence>
<sequence length="383" mass="41759">MAGTTREVIVKNLQTGPYSLATDESNDSDSKIYPLVAPYFSKETQTIVSSVLSLPELEVNATGQNIVELVLGKLEHLKVPVSHTIAFSADNAPVMMGSKNGVIAVLKEKQEKLVGIGVGLERSGDMSCGHFAASLQIMTNRQGNSAEHEQISSTWVNTKTRNERCEVDVFLTAVADLNWLRISLIMLGKLTITAAFNVAYILAAELFPTVLRNVGIGTCSTCARVGGIVAPYVIYSPQQHVPQHKMASPMCTCGTAAGLRTTTTKPLAKLLIAVLVAHCQLSWGKRCTPDITLHAPAAEKQKVQFENYLAGLHFMQEQSTVYWAITVVCLPYSYDPPYGRRCLLDELGVRHPSLGCCTADVLVSLGRHRLTFQQRLGKDDENL</sequence>
<protein>
    <recommendedName>
        <fullName evidence="3">DUF4371 domain-containing protein</fullName>
    </recommendedName>
</protein>
<dbReference type="Gene3D" id="1.20.1250.20">
    <property type="entry name" value="MFS general substrate transporter like domains"/>
    <property type="match status" value="1"/>
</dbReference>
<dbReference type="EMBL" id="JARBHB010000013">
    <property type="protein sequence ID" value="KAJ8870531.1"/>
    <property type="molecule type" value="Genomic_DNA"/>
</dbReference>
<dbReference type="InterPro" id="IPR036259">
    <property type="entry name" value="MFS_trans_sf"/>
</dbReference>
<dbReference type="Proteomes" id="UP001159363">
    <property type="component" value="Chromosome 12"/>
</dbReference>
<dbReference type="PANTHER" id="PTHR37162">
    <property type="entry name" value="HAT FAMILY DIMERISATION DOMAINCONTAINING PROTEIN-RELATED"/>
    <property type="match status" value="1"/>
</dbReference>
<dbReference type="SUPFAM" id="SSF103473">
    <property type="entry name" value="MFS general substrate transporter"/>
    <property type="match status" value="1"/>
</dbReference>
<name>A0ABQ9GDR4_9NEOP</name>
<evidence type="ECO:0008006" key="3">
    <source>
        <dbReference type="Google" id="ProtNLM"/>
    </source>
</evidence>